<protein>
    <submittedName>
        <fullName evidence="2">Uncharacterized protein</fullName>
    </submittedName>
</protein>
<evidence type="ECO:0000313" key="3">
    <source>
        <dbReference type="Proteomes" id="UP000224567"/>
    </source>
</evidence>
<sequence>MLGRKILTRDDLTARLSPPPPKPPKTSSSHPPSSPLAAHKHYTRSGVPQLVTILIPSLRPYLLGLLNTRNIDPPLPKNLHKLYGLNLKDPEQQIDINLGVERDQSTGMEKGFYGVLVWMKDATTPTMRIAGLQLADRELPAKGGLFRAGSMDNGDGIVVGWLGHRPSASRTYIPKHPWEENKDS</sequence>
<dbReference type="InterPro" id="IPR036001">
    <property type="entry name" value="PS_II_antenna-like_sf"/>
</dbReference>
<dbReference type="Gene3D" id="3.10.680.10">
    <property type="entry name" value="Photosystem II CP47 reaction center protein"/>
    <property type="match status" value="1"/>
</dbReference>
<dbReference type="GO" id="GO:0009767">
    <property type="term" value="P:photosynthetic electron transport chain"/>
    <property type="evidence" value="ECO:0007669"/>
    <property type="project" value="InterPro"/>
</dbReference>
<dbReference type="Proteomes" id="UP000224567">
    <property type="component" value="Unassembled WGS sequence"/>
</dbReference>
<dbReference type="GO" id="GO:0009521">
    <property type="term" value="C:photosystem"/>
    <property type="evidence" value="ECO:0007669"/>
    <property type="project" value="InterPro"/>
</dbReference>
<comment type="caution">
    <text evidence="2">The sequence shown here is derived from an EMBL/GenBank/DDBJ whole genome shotgun (WGS) entry which is preliminary data.</text>
</comment>
<name>A0A2G2VZ44_CAPBA</name>
<gene>
    <name evidence="2" type="ORF">CQW23_21829</name>
</gene>
<accession>A0A2G2VZ44</accession>
<dbReference type="EMBL" id="MLFT02000009">
    <property type="protein sequence ID" value="PHT38256.1"/>
    <property type="molecule type" value="Genomic_DNA"/>
</dbReference>
<proteinExistence type="predicted"/>
<reference evidence="3" key="2">
    <citation type="journal article" date="2017" name="J. Anim. Genet.">
        <title>Multiple reference genome sequences of hot pepper reveal the massive evolution of plant disease resistance genes by retroduplication.</title>
        <authorList>
            <person name="Kim S."/>
            <person name="Park J."/>
            <person name="Yeom S.-I."/>
            <person name="Kim Y.-M."/>
            <person name="Seo E."/>
            <person name="Kim K.-T."/>
            <person name="Kim M.-S."/>
            <person name="Lee J.M."/>
            <person name="Cheong K."/>
            <person name="Shin H.-S."/>
            <person name="Kim S.-B."/>
            <person name="Han K."/>
            <person name="Lee J."/>
            <person name="Park M."/>
            <person name="Lee H.-A."/>
            <person name="Lee H.-Y."/>
            <person name="Lee Y."/>
            <person name="Oh S."/>
            <person name="Lee J.H."/>
            <person name="Choi E."/>
            <person name="Choi E."/>
            <person name="Lee S.E."/>
            <person name="Jeon J."/>
            <person name="Kim H."/>
            <person name="Choi G."/>
            <person name="Song H."/>
            <person name="Lee J."/>
            <person name="Lee S.-C."/>
            <person name="Kwon J.-K."/>
            <person name="Lee H.-Y."/>
            <person name="Koo N."/>
            <person name="Hong Y."/>
            <person name="Kim R.W."/>
            <person name="Kang W.-H."/>
            <person name="Huh J.H."/>
            <person name="Kang B.-C."/>
            <person name="Yang T.-J."/>
            <person name="Lee Y.-H."/>
            <person name="Bennetzen J.L."/>
            <person name="Choi D."/>
        </authorList>
    </citation>
    <scope>NUCLEOTIDE SEQUENCE [LARGE SCALE GENOMIC DNA]</scope>
    <source>
        <strain evidence="3">cv. PBC81</strain>
    </source>
</reference>
<evidence type="ECO:0000256" key="1">
    <source>
        <dbReference type="SAM" id="MobiDB-lite"/>
    </source>
</evidence>
<keyword evidence="3" id="KW-1185">Reference proteome</keyword>
<reference evidence="2 3" key="1">
    <citation type="journal article" date="2017" name="Genome Biol.">
        <title>New reference genome sequences of hot pepper reveal the massive evolution of plant disease-resistance genes by retroduplication.</title>
        <authorList>
            <person name="Kim S."/>
            <person name="Park J."/>
            <person name="Yeom S.I."/>
            <person name="Kim Y.M."/>
            <person name="Seo E."/>
            <person name="Kim K.T."/>
            <person name="Kim M.S."/>
            <person name="Lee J.M."/>
            <person name="Cheong K."/>
            <person name="Shin H.S."/>
            <person name="Kim S.B."/>
            <person name="Han K."/>
            <person name="Lee J."/>
            <person name="Park M."/>
            <person name="Lee H.A."/>
            <person name="Lee H.Y."/>
            <person name="Lee Y."/>
            <person name="Oh S."/>
            <person name="Lee J.H."/>
            <person name="Choi E."/>
            <person name="Choi E."/>
            <person name="Lee S.E."/>
            <person name="Jeon J."/>
            <person name="Kim H."/>
            <person name="Choi G."/>
            <person name="Song H."/>
            <person name="Lee J."/>
            <person name="Lee S.C."/>
            <person name="Kwon J.K."/>
            <person name="Lee H.Y."/>
            <person name="Koo N."/>
            <person name="Hong Y."/>
            <person name="Kim R.W."/>
            <person name="Kang W.H."/>
            <person name="Huh J.H."/>
            <person name="Kang B.C."/>
            <person name="Yang T.J."/>
            <person name="Lee Y.H."/>
            <person name="Bennetzen J.L."/>
            <person name="Choi D."/>
        </authorList>
    </citation>
    <scope>NUCLEOTIDE SEQUENCE [LARGE SCALE GENOMIC DNA]</scope>
    <source>
        <strain evidence="3">cv. PBC81</strain>
    </source>
</reference>
<organism evidence="2 3">
    <name type="scientific">Capsicum baccatum</name>
    <name type="common">Peruvian pepper</name>
    <dbReference type="NCBI Taxonomy" id="33114"/>
    <lineage>
        <taxon>Eukaryota</taxon>
        <taxon>Viridiplantae</taxon>
        <taxon>Streptophyta</taxon>
        <taxon>Embryophyta</taxon>
        <taxon>Tracheophyta</taxon>
        <taxon>Spermatophyta</taxon>
        <taxon>Magnoliopsida</taxon>
        <taxon>eudicotyledons</taxon>
        <taxon>Gunneridae</taxon>
        <taxon>Pentapetalae</taxon>
        <taxon>asterids</taxon>
        <taxon>lamiids</taxon>
        <taxon>Solanales</taxon>
        <taxon>Solanaceae</taxon>
        <taxon>Solanoideae</taxon>
        <taxon>Capsiceae</taxon>
        <taxon>Capsicum</taxon>
    </lineage>
</organism>
<dbReference type="GO" id="GO:0016168">
    <property type="term" value="F:chlorophyll binding"/>
    <property type="evidence" value="ECO:0007669"/>
    <property type="project" value="InterPro"/>
</dbReference>
<feature type="region of interest" description="Disordered" evidence="1">
    <location>
        <begin position="1"/>
        <end position="39"/>
    </location>
</feature>
<dbReference type="AlphaFoldDB" id="A0A2G2VZ44"/>
<dbReference type="SUPFAM" id="SSF161077">
    <property type="entry name" value="Photosystem II antenna protein-like"/>
    <property type="match status" value="1"/>
</dbReference>
<evidence type="ECO:0000313" key="2">
    <source>
        <dbReference type="EMBL" id="PHT38256.1"/>
    </source>
</evidence>